<dbReference type="AlphaFoldDB" id="A0AAN7SHM4"/>
<accession>A0AAN7SHM4</accession>
<feature type="region of interest" description="Disordered" evidence="1">
    <location>
        <begin position="91"/>
        <end position="131"/>
    </location>
</feature>
<proteinExistence type="predicted"/>
<sequence length="131" mass="14190">MMVTGPEDRLGSLGRICWEPATTWSYKDGVIKPFSAVADDIEGTMAQNCPLEGSNWSLEKCCSLEEQCSTGRVAQGDGEWGLRSVHHTLSVPLLPPQGEDSSHSSPAPAWGPSHRRQSSTNFSSVPPSHRL</sequence>
<evidence type="ECO:0000313" key="3">
    <source>
        <dbReference type="Proteomes" id="UP001333110"/>
    </source>
</evidence>
<comment type="caution">
    <text evidence="2">The sequence shown here is derived from an EMBL/GenBank/DDBJ whole genome shotgun (WGS) entry which is preliminary data.</text>
</comment>
<dbReference type="Proteomes" id="UP001333110">
    <property type="component" value="Unassembled WGS sequence"/>
</dbReference>
<dbReference type="EMBL" id="JAUNZN010000002">
    <property type="protein sequence ID" value="KAK4828543.1"/>
    <property type="molecule type" value="Genomic_DNA"/>
</dbReference>
<organism evidence="2 3">
    <name type="scientific">Mycteria americana</name>
    <name type="common">Wood stork</name>
    <dbReference type="NCBI Taxonomy" id="33587"/>
    <lineage>
        <taxon>Eukaryota</taxon>
        <taxon>Metazoa</taxon>
        <taxon>Chordata</taxon>
        <taxon>Craniata</taxon>
        <taxon>Vertebrata</taxon>
        <taxon>Euteleostomi</taxon>
        <taxon>Archelosauria</taxon>
        <taxon>Archosauria</taxon>
        <taxon>Dinosauria</taxon>
        <taxon>Saurischia</taxon>
        <taxon>Theropoda</taxon>
        <taxon>Coelurosauria</taxon>
        <taxon>Aves</taxon>
        <taxon>Neognathae</taxon>
        <taxon>Neoaves</taxon>
        <taxon>Aequornithes</taxon>
        <taxon>Ciconiiformes</taxon>
        <taxon>Ciconiidae</taxon>
        <taxon>Mycteria</taxon>
    </lineage>
</organism>
<reference evidence="2 3" key="1">
    <citation type="journal article" date="2023" name="J. Hered.">
        <title>Chromosome-level genome of the wood stork (Mycteria americana) provides insight into avian chromosome evolution.</title>
        <authorList>
            <person name="Flamio R. Jr."/>
            <person name="Ramstad K.M."/>
        </authorList>
    </citation>
    <scope>NUCLEOTIDE SEQUENCE [LARGE SCALE GENOMIC DNA]</scope>
    <source>
        <strain evidence="2">JAX WOST 10</strain>
    </source>
</reference>
<protein>
    <submittedName>
        <fullName evidence="2">Uncharacterized protein</fullName>
    </submittedName>
</protein>
<evidence type="ECO:0000313" key="2">
    <source>
        <dbReference type="EMBL" id="KAK4828543.1"/>
    </source>
</evidence>
<evidence type="ECO:0000256" key="1">
    <source>
        <dbReference type="SAM" id="MobiDB-lite"/>
    </source>
</evidence>
<name>A0AAN7SHM4_MYCAM</name>
<keyword evidence="3" id="KW-1185">Reference proteome</keyword>
<feature type="compositionally biased region" description="Polar residues" evidence="1">
    <location>
        <begin position="118"/>
        <end position="131"/>
    </location>
</feature>
<gene>
    <name evidence="2" type="ORF">QYF61_027219</name>
</gene>